<dbReference type="Proteomes" id="UP000616201">
    <property type="component" value="Unassembled WGS sequence"/>
</dbReference>
<sequence>MKKDYKLIKLLGLLTVLMIGSISYSNAQTIKGIVHELESSQRIRSVTVKNLRTNQEVDTDQEGQFQLDGKINDYLEFKSPGYQTDTAFYYEEAIVRVYLIREDNTIVINEVLVTRLTDSRLNVEIEKAKREGQAIDVSQQQGGFRLSPSRLFGKKGKHARSNLDLLLLERENRMIDRKFTNQLIASLTPLTETEIPLFRELHRPTLDFIQKASPQDLQLYIIDAYKKYKEDN</sequence>
<dbReference type="InterPro" id="IPR008969">
    <property type="entry name" value="CarboxyPept-like_regulatory"/>
</dbReference>
<keyword evidence="2" id="KW-1185">Reference proteome</keyword>
<evidence type="ECO:0000313" key="2">
    <source>
        <dbReference type="Proteomes" id="UP000616201"/>
    </source>
</evidence>
<accession>A0A928V144</accession>
<protein>
    <recommendedName>
        <fullName evidence="3">CarboxypepD_reg-like domain-containing protein</fullName>
    </recommendedName>
</protein>
<dbReference type="SUPFAM" id="SSF49464">
    <property type="entry name" value="Carboxypeptidase regulatory domain-like"/>
    <property type="match status" value="1"/>
</dbReference>
<organism evidence="1 2">
    <name type="scientific">Sphingobacterium hungaricum</name>
    <dbReference type="NCBI Taxonomy" id="2082723"/>
    <lineage>
        <taxon>Bacteria</taxon>
        <taxon>Pseudomonadati</taxon>
        <taxon>Bacteroidota</taxon>
        <taxon>Sphingobacteriia</taxon>
        <taxon>Sphingobacteriales</taxon>
        <taxon>Sphingobacteriaceae</taxon>
        <taxon>Sphingobacterium</taxon>
    </lineage>
</organism>
<dbReference type="RefSeq" id="WP_196937037.1">
    <property type="nucleotide sequence ID" value="NZ_MU158698.1"/>
</dbReference>
<evidence type="ECO:0008006" key="3">
    <source>
        <dbReference type="Google" id="ProtNLM"/>
    </source>
</evidence>
<dbReference type="EMBL" id="PRDK01000009">
    <property type="protein sequence ID" value="MBE8715190.1"/>
    <property type="molecule type" value="Genomic_DNA"/>
</dbReference>
<name>A0A928V144_9SPHI</name>
<evidence type="ECO:0000313" key="1">
    <source>
        <dbReference type="EMBL" id="MBE8715190.1"/>
    </source>
</evidence>
<dbReference type="AlphaFoldDB" id="A0A928V144"/>
<reference evidence="1" key="1">
    <citation type="submission" date="2018-02" db="EMBL/GenBank/DDBJ databases">
        <authorList>
            <person name="Vasarhelyi B.M."/>
            <person name="Deshmukh S."/>
            <person name="Balint B."/>
            <person name="Kukolya J."/>
        </authorList>
    </citation>
    <scope>NUCLEOTIDE SEQUENCE</scope>
    <source>
        <strain evidence="1">KB22</strain>
    </source>
</reference>
<comment type="caution">
    <text evidence="1">The sequence shown here is derived from an EMBL/GenBank/DDBJ whole genome shotgun (WGS) entry which is preliminary data.</text>
</comment>
<gene>
    <name evidence="1" type="ORF">C4F49_16015</name>
</gene>
<proteinExistence type="predicted"/>